<dbReference type="Gramene" id="TuG1812G0700000280.01.T02">
    <property type="protein sequence ID" value="TuG1812G0700000280.01.T02.cds245747"/>
    <property type="gene ID" value="TuG1812G0700000280.01"/>
</dbReference>
<feature type="domain" description="Peptidase A1" evidence="3">
    <location>
        <begin position="1"/>
        <end position="174"/>
    </location>
</feature>
<dbReference type="EnsemblPlants" id="TuG1812G0700000280.01.T02">
    <property type="protein sequence ID" value="TuG1812G0700000280.01.T02.cds245747"/>
    <property type="gene ID" value="TuG1812G0700000280.01"/>
</dbReference>
<dbReference type="SUPFAM" id="SSF50630">
    <property type="entry name" value="Acid proteases"/>
    <property type="match status" value="1"/>
</dbReference>
<keyword evidence="2" id="KW-0378">Hydrolase</keyword>
<dbReference type="Proteomes" id="UP000015106">
    <property type="component" value="Chromosome 7"/>
</dbReference>
<evidence type="ECO:0000313" key="4">
    <source>
        <dbReference type="EnsemblPlants" id="TuG1812G0700000280.01.T02.cds245747"/>
    </source>
</evidence>
<dbReference type="Pfam" id="PF14541">
    <property type="entry name" value="TAXi_C"/>
    <property type="match status" value="1"/>
</dbReference>
<reference evidence="5" key="1">
    <citation type="journal article" date="2013" name="Nature">
        <title>Draft genome of the wheat A-genome progenitor Triticum urartu.</title>
        <authorList>
            <person name="Ling H.Q."/>
            <person name="Zhao S."/>
            <person name="Liu D."/>
            <person name="Wang J."/>
            <person name="Sun H."/>
            <person name="Zhang C."/>
            <person name="Fan H."/>
            <person name="Li D."/>
            <person name="Dong L."/>
            <person name="Tao Y."/>
            <person name="Gao C."/>
            <person name="Wu H."/>
            <person name="Li Y."/>
            <person name="Cui Y."/>
            <person name="Guo X."/>
            <person name="Zheng S."/>
            <person name="Wang B."/>
            <person name="Yu K."/>
            <person name="Liang Q."/>
            <person name="Yang W."/>
            <person name="Lou X."/>
            <person name="Chen J."/>
            <person name="Feng M."/>
            <person name="Jian J."/>
            <person name="Zhang X."/>
            <person name="Luo G."/>
            <person name="Jiang Y."/>
            <person name="Liu J."/>
            <person name="Wang Z."/>
            <person name="Sha Y."/>
            <person name="Zhang B."/>
            <person name="Wu H."/>
            <person name="Tang D."/>
            <person name="Shen Q."/>
            <person name="Xue P."/>
            <person name="Zou S."/>
            <person name="Wang X."/>
            <person name="Liu X."/>
            <person name="Wang F."/>
            <person name="Yang Y."/>
            <person name="An X."/>
            <person name="Dong Z."/>
            <person name="Zhang K."/>
            <person name="Zhang X."/>
            <person name="Luo M.C."/>
            <person name="Dvorak J."/>
            <person name="Tong Y."/>
            <person name="Wang J."/>
            <person name="Yang H."/>
            <person name="Li Z."/>
            <person name="Wang D."/>
            <person name="Zhang A."/>
            <person name="Wang J."/>
        </authorList>
    </citation>
    <scope>NUCLEOTIDE SEQUENCE</scope>
    <source>
        <strain evidence="5">cv. G1812</strain>
    </source>
</reference>
<keyword evidence="5" id="KW-1185">Reference proteome</keyword>
<dbReference type="Gene3D" id="2.40.70.10">
    <property type="entry name" value="Acid Proteases"/>
    <property type="match status" value="1"/>
</dbReference>
<dbReference type="EnsemblPlants" id="TuG1812G0700000280.01.T01">
    <property type="protein sequence ID" value="TuG1812G0700000280.01.T01.cds245747"/>
    <property type="gene ID" value="TuG1812G0700000280.01"/>
</dbReference>
<reference evidence="4" key="3">
    <citation type="submission" date="2022-06" db="UniProtKB">
        <authorList>
            <consortium name="EnsemblPlants"/>
        </authorList>
    </citation>
    <scope>IDENTIFICATION</scope>
</reference>
<dbReference type="Gramene" id="TuG1812G0700000280.01.T01">
    <property type="protein sequence ID" value="TuG1812G0700000280.01.T01.cds245747"/>
    <property type="gene ID" value="TuG1812G0700000280.01"/>
</dbReference>
<keyword evidence="1" id="KW-0645">Protease</keyword>
<dbReference type="InterPro" id="IPR033121">
    <property type="entry name" value="PEPTIDASE_A1"/>
</dbReference>
<reference evidence="4" key="2">
    <citation type="submission" date="2018-03" db="EMBL/GenBank/DDBJ databases">
        <title>The Triticum urartu genome reveals the dynamic nature of wheat genome evolution.</title>
        <authorList>
            <person name="Ling H."/>
            <person name="Ma B."/>
            <person name="Shi X."/>
            <person name="Liu H."/>
            <person name="Dong L."/>
            <person name="Sun H."/>
            <person name="Cao Y."/>
            <person name="Gao Q."/>
            <person name="Zheng S."/>
            <person name="Li Y."/>
            <person name="Yu Y."/>
            <person name="Du H."/>
            <person name="Qi M."/>
            <person name="Li Y."/>
            <person name="Yu H."/>
            <person name="Cui Y."/>
            <person name="Wang N."/>
            <person name="Chen C."/>
            <person name="Wu H."/>
            <person name="Zhao Y."/>
            <person name="Zhang J."/>
            <person name="Li Y."/>
            <person name="Zhou W."/>
            <person name="Zhang B."/>
            <person name="Hu W."/>
            <person name="Eijk M."/>
            <person name="Tang J."/>
            <person name="Witsenboer H."/>
            <person name="Zhao S."/>
            <person name="Li Z."/>
            <person name="Zhang A."/>
            <person name="Wang D."/>
            <person name="Liang C."/>
        </authorList>
    </citation>
    <scope>NUCLEOTIDE SEQUENCE [LARGE SCALE GENOMIC DNA]</scope>
    <source>
        <strain evidence="4">cv. G1812</strain>
    </source>
</reference>
<sequence length="206" mass="22081">GSSSSTPLLAATKAQNPYWYYVNLTGVQVDGKLLAAISAETFDVQRSGGVYLSTRFALTFLVEDAYRVLRQELVSRIQSEGVAPVNVSSGDWDLCFLTEHFANAKVPTIALVFDGADAAMELNVKNYFQDLGHGSTCLTILPSPHGWPGSVLGSLLQAGRTMAYDIHSDGGGTLTFETFETAAGAPAPAKVPLMIMTTLLLWALLY</sequence>
<proteinExistence type="predicted"/>
<dbReference type="InterPro" id="IPR021109">
    <property type="entry name" value="Peptidase_aspartic_dom_sf"/>
</dbReference>
<protein>
    <recommendedName>
        <fullName evidence="3">Peptidase A1 domain-containing protein</fullName>
    </recommendedName>
</protein>
<accession>A0A8R7QXW3</accession>
<organism evidence="4 5">
    <name type="scientific">Triticum urartu</name>
    <name type="common">Red wild einkorn</name>
    <name type="synonym">Crithodium urartu</name>
    <dbReference type="NCBI Taxonomy" id="4572"/>
    <lineage>
        <taxon>Eukaryota</taxon>
        <taxon>Viridiplantae</taxon>
        <taxon>Streptophyta</taxon>
        <taxon>Embryophyta</taxon>
        <taxon>Tracheophyta</taxon>
        <taxon>Spermatophyta</taxon>
        <taxon>Magnoliopsida</taxon>
        <taxon>Liliopsida</taxon>
        <taxon>Poales</taxon>
        <taxon>Poaceae</taxon>
        <taxon>BOP clade</taxon>
        <taxon>Pooideae</taxon>
        <taxon>Triticodae</taxon>
        <taxon>Triticeae</taxon>
        <taxon>Triticinae</taxon>
        <taxon>Triticum</taxon>
    </lineage>
</organism>
<dbReference type="PANTHER" id="PTHR47967:SF134">
    <property type="entry name" value="XYLANASE INHIBITOR C-TERMINAL DOMAIN-CONTAINING PROTEIN"/>
    <property type="match status" value="1"/>
</dbReference>
<evidence type="ECO:0000313" key="5">
    <source>
        <dbReference type="Proteomes" id="UP000015106"/>
    </source>
</evidence>
<name>A0A8R7QXW3_TRIUA</name>
<evidence type="ECO:0000256" key="2">
    <source>
        <dbReference type="ARBA" id="ARBA00022801"/>
    </source>
</evidence>
<dbReference type="GO" id="GO:0006508">
    <property type="term" value="P:proteolysis"/>
    <property type="evidence" value="ECO:0007669"/>
    <property type="project" value="UniProtKB-KW"/>
</dbReference>
<dbReference type="InterPro" id="IPR032799">
    <property type="entry name" value="TAXi_C"/>
</dbReference>
<dbReference type="InterPro" id="IPR051708">
    <property type="entry name" value="Plant_Aspart_Prot_A1"/>
</dbReference>
<dbReference type="AlphaFoldDB" id="A0A8R7QXW3"/>
<dbReference type="GO" id="GO:0005576">
    <property type="term" value="C:extracellular region"/>
    <property type="evidence" value="ECO:0007669"/>
    <property type="project" value="TreeGrafter"/>
</dbReference>
<evidence type="ECO:0000259" key="3">
    <source>
        <dbReference type="PROSITE" id="PS51767"/>
    </source>
</evidence>
<dbReference type="PANTHER" id="PTHR47967">
    <property type="entry name" value="OS07G0603500 PROTEIN-RELATED"/>
    <property type="match status" value="1"/>
</dbReference>
<dbReference type="GO" id="GO:0008233">
    <property type="term" value="F:peptidase activity"/>
    <property type="evidence" value="ECO:0007669"/>
    <property type="project" value="UniProtKB-KW"/>
</dbReference>
<evidence type="ECO:0000256" key="1">
    <source>
        <dbReference type="ARBA" id="ARBA00022670"/>
    </source>
</evidence>
<dbReference type="PROSITE" id="PS51767">
    <property type="entry name" value="PEPTIDASE_A1"/>
    <property type="match status" value="1"/>
</dbReference>